<organism evidence="1 2">
    <name type="scientific">Chelativorans composti</name>
    <dbReference type="NCBI Taxonomy" id="768533"/>
    <lineage>
        <taxon>Bacteria</taxon>
        <taxon>Pseudomonadati</taxon>
        <taxon>Pseudomonadota</taxon>
        <taxon>Alphaproteobacteria</taxon>
        <taxon>Hyphomicrobiales</taxon>
        <taxon>Phyllobacteriaceae</taxon>
        <taxon>Chelativorans</taxon>
    </lineage>
</organism>
<comment type="caution">
    <text evidence="1">The sequence shown here is derived from an EMBL/GenBank/DDBJ whole genome shotgun (WGS) entry which is preliminary data.</text>
</comment>
<gene>
    <name evidence="1" type="ORF">ACFSMZ_06710</name>
</gene>
<dbReference type="Proteomes" id="UP001597373">
    <property type="component" value="Unassembled WGS sequence"/>
</dbReference>
<protein>
    <submittedName>
        <fullName evidence="1">Uncharacterized protein</fullName>
    </submittedName>
</protein>
<accession>A0ABW5DEC2</accession>
<dbReference type="EMBL" id="JBHUIR010000020">
    <property type="protein sequence ID" value="MFD2259453.1"/>
    <property type="molecule type" value="Genomic_DNA"/>
</dbReference>
<keyword evidence="2" id="KW-1185">Reference proteome</keyword>
<name>A0ABW5DEC2_9HYPH</name>
<sequence>MESDFAAAKVLLELAREELRGPDPTSEKMRYAIDLFIEAIIMAQHRQVSGEIIPFPGSSSGGE</sequence>
<evidence type="ECO:0000313" key="2">
    <source>
        <dbReference type="Proteomes" id="UP001597373"/>
    </source>
</evidence>
<reference evidence="2" key="1">
    <citation type="journal article" date="2019" name="Int. J. Syst. Evol. Microbiol.">
        <title>The Global Catalogue of Microorganisms (GCM) 10K type strain sequencing project: providing services to taxonomists for standard genome sequencing and annotation.</title>
        <authorList>
            <consortium name="The Broad Institute Genomics Platform"/>
            <consortium name="The Broad Institute Genome Sequencing Center for Infectious Disease"/>
            <person name="Wu L."/>
            <person name="Ma J."/>
        </authorList>
    </citation>
    <scope>NUCLEOTIDE SEQUENCE [LARGE SCALE GENOMIC DNA]</scope>
    <source>
        <strain evidence="2">KCTC 23707</strain>
    </source>
</reference>
<proteinExistence type="predicted"/>
<dbReference type="RefSeq" id="WP_165277240.1">
    <property type="nucleotide sequence ID" value="NZ_BAABGS010000018.1"/>
</dbReference>
<evidence type="ECO:0000313" key="1">
    <source>
        <dbReference type="EMBL" id="MFD2259453.1"/>
    </source>
</evidence>